<dbReference type="AlphaFoldDB" id="A0A6J4T239"/>
<dbReference type="SUPFAM" id="SSF51430">
    <property type="entry name" value="NAD(P)-linked oxidoreductase"/>
    <property type="match status" value="1"/>
</dbReference>
<reference evidence="3" key="1">
    <citation type="submission" date="2020-02" db="EMBL/GenBank/DDBJ databases">
        <authorList>
            <person name="Meier V. D."/>
        </authorList>
    </citation>
    <scope>NUCLEOTIDE SEQUENCE</scope>
    <source>
        <strain evidence="3">AVDCRST_MAG17</strain>
    </source>
</reference>
<dbReference type="Gene3D" id="3.20.20.100">
    <property type="entry name" value="NADP-dependent oxidoreductase domain"/>
    <property type="match status" value="1"/>
</dbReference>
<dbReference type="InterPro" id="IPR050523">
    <property type="entry name" value="AKR_Detox_Biosynth"/>
</dbReference>
<organism evidence="3">
    <name type="scientific">uncultured Solirubrobacterales bacterium</name>
    <dbReference type="NCBI Taxonomy" id="768556"/>
    <lineage>
        <taxon>Bacteria</taxon>
        <taxon>Bacillati</taxon>
        <taxon>Actinomycetota</taxon>
        <taxon>Thermoleophilia</taxon>
        <taxon>Solirubrobacterales</taxon>
        <taxon>environmental samples</taxon>
    </lineage>
</organism>
<evidence type="ECO:0000259" key="2">
    <source>
        <dbReference type="Pfam" id="PF00248"/>
    </source>
</evidence>
<dbReference type="InterPro" id="IPR018170">
    <property type="entry name" value="Aldo/ket_reductase_CS"/>
</dbReference>
<dbReference type="CDD" id="cd19084">
    <property type="entry name" value="AKR_AKR11B1-like"/>
    <property type="match status" value="1"/>
</dbReference>
<name>A0A6J4T239_9ACTN</name>
<accession>A0A6J4T239</accession>
<gene>
    <name evidence="3" type="ORF">AVDCRST_MAG17-1985</name>
</gene>
<dbReference type="PANTHER" id="PTHR43364:SF4">
    <property type="entry name" value="NAD(P)-LINKED OXIDOREDUCTASE SUPERFAMILY PROTEIN"/>
    <property type="match status" value="1"/>
</dbReference>
<feature type="domain" description="NADP-dependent oxidoreductase" evidence="2">
    <location>
        <begin position="84"/>
        <end position="379"/>
    </location>
</feature>
<evidence type="ECO:0000256" key="1">
    <source>
        <dbReference type="ARBA" id="ARBA00023002"/>
    </source>
</evidence>
<evidence type="ECO:0000313" key="3">
    <source>
        <dbReference type="EMBL" id="CAA9511134.1"/>
    </source>
</evidence>
<keyword evidence="1" id="KW-0560">Oxidoreductase</keyword>
<dbReference type="GO" id="GO:0005829">
    <property type="term" value="C:cytosol"/>
    <property type="evidence" value="ECO:0007669"/>
    <property type="project" value="TreeGrafter"/>
</dbReference>
<dbReference type="Pfam" id="PF00248">
    <property type="entry name" value="Aldo_ket_red"/>
    <property type="match status" value="1"/>
</dbReference>
<dbReference type="PROSITE" id="PS00062">
    <property type="entry name" value="ALDOKETO_REDUCTASE_2"/>
    <property type="match status" value="1"/>
</dbReference>
<dbReference type="EMBL" id="CADCVV010000158">
    <property type="protein sequence ID" value="CAA9511134.1"/>
    <property type="molecule type" value="Genomic_DNA"/>
</dbReference>
<dbReference type="FunFam" id="3.20.20.100:FF:000004">
    <property type="entry name" value="Oxidoreductase, aldo/keto reductase"/>
    <property type="match status" value="1"/>
</dbReference>
<protein>
    <recommendedName>
        <fullName evidence="2">NADP-dependent oxidoreductase domain-containing protein</fullName>
    </recommendedName>
</protein>
<dbReference type="PROSITE" id="PS50890">
    <property type="entry name" value="PUA"/>
    <property type="match status" value="1"/>
</dbReference>
<dbReference type="GO" id="GO:0016491">
    <property type="term" value="F:oxidoreductase activity"/>
    <property type="evidence" value="ECO:0007669"/>
    <property type="project" value="UniProtKB-KW"/>
</dbReference>
<dbReference type="InterPro" id="IPR036812">
    <property type="entry name" value="NAD(P)_OxRdtase_dom_sf"/>
</dbReference>
<dbReference type="PANTHER" id="PTHR43364">
    <property type="entry name" value="NADH-SPECIFIC METHYLGLYOXAL REDUCTASE-RELATED"/>
    <property type="match status" value="1"/>
</dbReference>
<dbReference type="InterPro" id="IPR023210">
    <property type="entry name" value="NADP_OxRdtase_dom"/>
</dbReference>
<proteinExistence type="predicted"/>
<sequence length="392" mass="43576">MPGARHRLRPRSALEPSALELVPLEGGSPPACAPRTTFPECVRRPPTEGRLRAWAVRARADRRLDDRRDMKRIRLGRSDLEVSPICFGTWQFGGDWGSLDEQENVDAMRRALELGVNFFDTAQAYGFGASEQLVQKALGDELRSRRDEIVIATKGGLRMTDDGLERDSSPQWLRQGVEDSLGYLGVDHVDLYQIHWPDKDTPFEETAGALSELVREGKIRHVGVSNFNADEMRGLESGIAVETLQPPYHLFRRDIEADVLPYCREHDIGVLVYGPLAHGLLSGKFARDTQLDDDDWRASSELFQGENFERNLEVVEDLGRFAQERGHTVAQLAVAWTLAQPGVHVAITGARRPDHIEGTAPAADIELSDDDLQRIDQIMEGAVSVAGPTPEG</sequence>